<dbReference type="GeneID" id="63696564"/>
<feature type="coiled-coil region" evidence="1">
    <location>
        <begin position="52"/>
        <end position="86"/>
    </location>
</feature>
<protein>
    <submittedName>
        <fullName evidence="2">Uncharacterized protein</fullName>
    </submittedName>
</protein>
<gene>
    <name evidence="2" type="ORF">EURHEDRAFT_410771</name>
</gene>
<dbReference type="HOGENOM" id="CLU_158092_1_1_1"/>
<dbReference type="RefSeq" id="XP_040640661.1">
    <property type="nucleotide sequence ID" value="XM_040781440.1"/>
</dbReference>
<keyword evidence="1" id="KW-0175">Coiled coil</keyword>
<evidence type="ECO:0000256" key="1">
    <source>
        <dbReference type="SAM" id="Coils"/>
    </source>
</evidence>
<dbReference type="AlphaFoldDB" id="A0A017SJ52"/>
<dbReference type="EMBL" id="KK088417">
    <property type="protein sequence ID" value="EYE96973.1"/>
    <property type="molecule type" value="Genomic_DNA"/>
</dbReference>
<name>A0A017SJ52_ASPRC</name>
<evidence type="ECO:0000313" key="3">
    <source>
        <dbReference type="Proteomes" id="UP000019804"/>
    </source>
</evidence>
<reference evidence="3" key="1">
    <citation type="journal article" date="2014" name="Nat. Commun.">
        <title>Genomic adaptations of the halophilic Dead Sea filamentous fungus Eurotium rubrum.</title>
        <authorList>
            <person name="Kis-Papo T."/>
            <person name="Weig A.R."/>
            <person name="Riley R."/>
            <person name="Persoh D."/>
            <person name="Salamov A."/>
            <person name="Sun H."/>
            <person name="Lipzen A."/>
            <person name="Wasser S.P."/>
            <person name="Rambold G."/>
            <person name="Grigoriev I.V."/>
            <person name="Nevo E."/>
        </authorList>
    </citation>
    <scope>NUCLEOTIDE SEQUENCE [LARGE SCALE GENOMIC DNA]</scope>
    <source>
        <strain evidence="3">CBS 135680</strain>
    </source>
</reference>
<evidence type="ECO:0000313" key="2">
    <source>
        <dbReference type="EMBL" id="EYE96973.1"/>
    </source>
</evidence>
<accession>A0A017SJ52</accession>
<dbReference type="OrthoDB" id="5428081at2759"/>
<dbReference type="Proteomes" id="UP000019804">
    <property type="component" value="Unassembled WGS sequence"/>
</dbReference>
<proteinExistence type="predicted"/>
<keyword evidence="3" id="KW-1185">Reference proteome</keyword>
<sequence>MPIPKKTQRMVLAGAVTAITIAGSLYGAGLKTNQEVAQTAQKSREITIDERIADLRQTRQNLMSKKELVEKQVRDLDMRIEDRKQKSIGGQSK</sequence>
<organism evidence="2 3">
    <name type="scientific">Aspergillus ruber (strain CBS 135680)</name>
    <dbReference type="NCBI Taxonomy" id="1388766"/>
    <lineage>
        <taxon>Eukaryota</taxon>
        <taxon>Fungi</taxon>
        <taxon>Dikarya</taxon>
        <taxon>Ascomycota</taxon>
        <taxon>Pezizomycotina</taxon>
        <taxon>Eurotiomycetes</taxon>
        <taxon>Eurotiomycetidae</taxon>
        <taxon>Eurotiales</taxon>
        <taxon>Aspergillaceae</taxon>
        <taxon>Aspergillus</taxon>
        <taxon>Aspergillus subgen. Aspergillus</taxon>
    </lineage>
</organism>